<feature type="domain" description="Nephrocystin 3-like N-terminal" evidence="2">
    <location>
        <begin position="422"/>
        <end position="582"/>
    </location>
</feature>
<evidence type="ECO:0000313" key="4">
    <source>
        <dbReference type="Proteomes" id="UP001150238"/>
    </source>
</evidence>
<dbReference type="InterPro" id="IPR056884">
    <property type="entry name" value="NPHP3-like_N"/>
</dbReference>
<dbReference type="InterPro" id="IPR027417">
    <property type="entry name" value="P-loop_NTPase"/>
</dbReference>
<dbReference type="Pfam" id="PF24883">
    <property type="entry name" value="NPHP3_N"/>
    <property type="match status" value="1"/>
</dbReference>
<organism evidence="3 4">
    <name type="scientific">Lentinula lateritia</name>
    <dbReference type="NCBI Taxonomy" id="40482"/>
    <lineage>
        <taxon>Eukaryota</taxon>
        <taxon>Fungi</taxon>
        <taxon>Dikarya</taxon>
        <taxon>Basidiomycota</taxon>
        <taxon>Agaricomycotina</taxon>
        <taxon>Agaricomycetes</taxon>
        <taxon>Agaricomycetidae</taxon>
        <taxon>Agaricales</taxon>
        <taxon>Marasmiineae</taxon>
        <taxon>Omphalotaceae</taxon>
        <taxon>Lentinula</taxon>
    </lineage>
</organism>
<comment type="caution">
    <text evidence="3">The sequence shown here is derived from an EMBL/GenBank/DDBJ whole genome shotgun (WGS) entry which is preliminary data.</text>
</comment>
<proteinExistence type="predicted"/>
<name>A0A9W9DGW4_9AGAR</name>
<dbReference type="PANTHER" id="PTHR10039">
    <property type="entry name" value="AMELOGENIN"/>
    <property type="match status" value="1"/>
</dbReference>
<evidence type="ECO:0000313" key="3">
    <source>
        <dbReference type="EMBL" id="KAJ4469954.1"/>
    </source>
</evidence>
<dbReference type="EMBL" id="JANVFS010000033">
    <property type="protein sequence ID" value="KAJ4469954.1"/>
    <property type="molecule type" value="Genomic_DNA"/>
</dbReference>
<accession>A0A9W9DGW4</accession>
<dbReference type="SUPFAM" id="SSF52540">
    <property type="entry name" value="P-loop containing nucleoside triphosphate hydrolases"/>
    <property type="match status" value="1"/>
</dbReference>
<evidence type="ECO:0000259" key="2">
    <source>
        <dbReference type="Pfam" id="PF24883"/>
    </source>
</evidence>
<keyword evidence="1" id="KW-0677">Repeat</keyword>
<evidence type="ECO:0000256" key="1">
    <source>
        <dbReference type="ARBA" id="ARBA00022737"/>
    </source>
</evidence>
<reference evidence="3" key="1">
    <citation type="submission" date="2022-08" db="EMBL/GenBank/DDBJ databases">
        <authorList>
            <consortium name="DOE Joint Genome Institute"/>
            <person name="Min B."/>
            <person name="Riley R."/>
            <person name="Sierra-Patev S."/>
            <person name="Naranjo-Ortiz M."/>
            <person name="Looney B."/>
            <person name="Konkel Z."/>
            <person name="Slot J.C."/>
            <person name="Sakamoto Y."/>
            <person name="Steenwyk J.L."/>
            <person name="Rokas A."/>
            <person name="Carro J."/>
            <person name="Camarero S."/>
            <person name="Ferreira P."/>
            <person name="Molpeceres G."/>
            <person name="Ruiz-Duenas F.J."/>
            <person name="Serrano A."/>
            <person name="Henrissat B."/>
            <person name="Drula E."/>
            <person name="Hughes K.W."/>
            <person name="Mata J.L."/>
            <person name="Ishikawa N.K."/>
            <person name="Vargas-Isla R."/>
            <person name="Ushijima S."/>
            <person name="Smith C.A."/>
            <person name="Ahrendt S."/>
            <person name="Andreopoulos W."/>
            <person name="He G."/>
            <person name="Labutti K."/>
            <person name="Lipzen A."/>
            <person name="Ng V."/>
            <person name="Sandor L."/>
            <person name="Barry K."/>
            <person name="Martinez A.T."/>
            <person name="Xiao Y."/>
            <person name="Gibbons J.G."/>
            <person name="Terashima K."/>
            <person name="Hibbett D.S."/>
            <person name="Grigoriev I.V."/>
        </authorList>
    </citation>
    <scope>NUCLEOTIDE SEQUENCE</scope>
    <source>
        <strain evidence="3">Sp2 HRB7682 ss15</strain>
    </source>
</reference>
<gene>
    <name evidence="3" type="ORF">C8J55DRAFT_551531</name>
</gene>
<protein>
    <recommendedName>
        <fullName evidence="2">Nephrocystin 3-like N-terminal domain-containing protein</fullName>
    </recommendedName>
</protein>
<reference evidence="3" key="2">
    <citation type="journal article" date="2023" name="Proc. Natl. Acad. Sci. U.S.A.">
        <title>A global phylogenomic analysis of the shiitake genus Lentinula.</title>
        <authorList>
            <person name="Sierra-Patev S."/>
            <person name="Min B."/>
            <person name="Naranjo-Ortiz M."/>
            <person name="Looney B."/>
            <person name="Konkel Z."/>
            <person name="Slot J.C."/>
            <person name="Sakamoto Y."/>
            <person name="Steenwyk J.L."/>
            <person name="Rokas A."/>
            <person name="Carro J."/>
            <person name="Camarero S."/>
            <person name="Ferreira P."/>
            <person name="Molpeceres G."/>
            <person name="Ruiz-Duenas F.J."/>
            <person name="Serrano A."/>
            <person name="Henrissat B."/>
            <person name="Drula E."/>
            <person name="Hughes K.W."/>
            <person name="Mata J.L."/>
            <person name="Ishikawa N.K."/>
            <person name="Vargas-Isla R."/>
            <person name="Ushijima S."/>
            <person name="Smith C.A."/>
            <person name="Donoghue J."/>
            <person name="Ahrendt S."/>
            <person name="Andreopoulos W."/>
            <person name="He G."/>
            <person name="LaButti K."/>
            <person name="Lipzen A."/>
            <person name="Ng V."/>
            <person name="Riley R."/>
            <person name="Sandor L."/>
            <person name="Barry K."/>
            <person name="Martinez A.T."/>
            <person name="Xiao Y."/>
            <person name="Gibbons J.G."/>
            <person name="Terashima K."/>
            <person name="Grigoriev I.V."/>
            <person name="Hibbett D."/>
        </authorList>
    </citation>
    <scope>NUCLEOTIDE SEQUENCE</scope>
    <source>
        <strain evidence="3">Sp2 HRB7682 ss15</strain>
    </source>
</reference>
<dbReference type="AlphaFoldDB" id="A0A9W9DGW4"/>
<dbReference type="Proteomes" id="UP001150238">
    <property type="component" value="Unassembled WGS sequence"/>
</dbReference>
<sequence>MCSQRVVIFLPSLSTTSTMQYTPDKVQYSKYNQIQVYSDPQPMLMKGQVHISIVRIFWKSSRSEDWQWRKHFATISIDGRSRKSLDHTLASEWNEKVTFGPGTLNIGIYAKHAILQNMKIGSFEEDLETLVSQSLNKKVLSRPLRGCSGYESGLVINFNVECEIGQDCTALSALVQRAKIQASRLSQLQMVPNSLMDVIACTNGNIDDMGSLKSTWGPLLEKLQIFKNLAGTIAKVHPYAKVAYDVIFVASEIVLKQMERDNNIISLAEAMDDAWAFVKEAEPLSQMNSRTNIINHLAQQTTDCGYFISAYCGNKSWVRRALKHCYIPTDQAIVQYGQKFTELKAALLGHSAISTEMMVSRILRNMVQFSMANLSSTIQLSLNNLTEEQMVLENFPYAAGACFQTEKCCHLSTRQDIMSKIIGWIDNPEPNPGNIFLLTGAAGTEKSGVAHAISKHYHHLDHLGSSIFTCVPDETVEKNTIPFHLIFPTIARDIADLDPKFRHALYAAASSMAVRTSRSPMDQFTNFILTPSQYLAILGPIVVVLDGIDQMPESSTRGNFLSVLTQRAQDLPSNFRILVTSRPDSPIMHHFSSVKALTVKIEDFDQQYTNYRLLQFARSQLHARGLNIKQEQQLHLRLVQKSEGSFQCMAKACSELCGMNVELDSQALSLHLPGREQHMPLVPPEDSLYQQEINYLQRTGGKTITEGIDFLKGNLRNSSISMTLKEIIDFRKLANEEFQGNWHENTLGIINTLFLNPSDDYFERFLCDKARSGELDMTGSNYHVAFAKACLRLLKMGSKSYIMPPQLPSSIPPELCYASKFWLRHAIEGLPTKPKELDAVIIELLESCDISWVYILNTLQCTNIAVEGIKQLTSYYACASENIKDSFMDKLEHYKMRMNQFLTIFGDNEFQSSENIISTNFTKSAPPTQWTCTTHYTYSNQIPASYTEQNDCPYLISLPLEGSSEKHLQRLCIEVKCHDQGKRFTSASKEDGTWTWIELALLRENNEGKQTEVNLQEAFGEQSSGFMIYCINLHWPDLFVKEARGGDVIALHPKARFPGWTNYICAAEMHIVLEPEDS</sequence>